<dbReference type="AlphaFoldDB" id="A0A844F797"/>
<evidence type="ECO:0000256" key="2">
    <source>
        <dbReference type="ARBA" id="ARBA00022908"/>
    </source>
</evidence>
<accession>A0A844F797</accession>
<dbReference type="InterPro" id="IPR036162">
    <property type="entry name" value="Resolvase-like_N_sf"/>
</dbReference>
<evidence type="ECO:0000256" key="1">
    <source>
        <dbReference type="ARBA" id="ARBA00009913"/>
    </source>
</evidence>
<evidence type="ECO:0000256" key="5">
    <source>
        <dbReference type="PIRSR" id="PIRSR606118-50"/>
    </source>
</evidence>
<dbReference type="PANTHER" id="PTHR30461:SF26">
    <property type="entry name" value="RESOLVASE HOMOLOG YNEB"/>
    <property type="match status" value="1"/>
</dbReference>
<dbReference type="PANTHER" id="PTHR30461">
    <property type="entry name" value="DNA-INVERTASE FROM LAMBDOID PROPHAGE"/>
    <property type="match status" value="1"/>
</dbReference>
<feature type="domain" description="Resolvase/invertase-type recombinase catalytic" evidence="7">
    <location>
        <begin position="4"/>
        <end position="149"/>
    </location>
</feature>
<feature type="active site" description="O-(5'-phospho-DNA)-serine intermediate" evidence="5 6">
    <location>
        <position position="12"/>
    </location>
</feature>
<comment type="caution">
    <text evidence="8">The sequence shown here is derived from an EMBL/GenBank/DDBJ whole genome shotgun (WGS) entry which is preliminary data.</text>
</comment>
<dbReference type="Pfam" id="PF00239">
    <property type="entry name" value="Resolvase"/>
    <property type="match status" value="1"/>
</dbReference>
<dbReference type="PROSITE" id="PS51736">
    <property type="entry name" value="RECOMBINASES_3"/>
    <property type="match status" value="1"/>
</dbReference>
<dbReference type="InterPro" id="IPR050639">
    <property type="entry name" value="SSR_resolvase"/>
</dbReference>
<evidence type="ECO:0000259" key="7">
    <source>
        <dbReference type="PROSITE" id="PS51736"/>
    </source>
</evidence>
<dbReference type="CDD" id="cd03768">
    <property type="entry name" value="SR_ResInv"/>
    <property type="match status" value="1"/>
</dbReference>
<dbReference type="SUPFAM" id="SSF48295">
    <property type="entry name" value="TrpR-like"/>
    <property type="match status" value="1"/>
</dbReference>
<keyword evidence="3" id="KW-0238">DNA-binding</keyword>
<evidence type="ECO:0000256" key="4">
    <source>
        <dbReference type="ARBA" id="ARBA00023172"/>
    </source>
</evidence>
<dbReference type="Proteomes" id="UP000462363">
    <property type="component" value="Unassembled WGS sequence"/>
</dbReference>
<evidence type="ECO:0000256" key="6">
    <source>
        <dbReference type="PROSITE-ProRule" id="PRU10137"/>
    </source>
</evidence>
<dbReference type="Gene3D" id="3.40.50.1390">
    <property type="entry name" value="Resolvase, N-terminal catalytic domain"/>
    <property type="match status" value="1"/>
</dbReference>
<sequence length="204" mass="23863">MGKKTYGYVRVSSRDQNIDRQIAAMEKIPIRKEDIYIDRQSGKDFDRPSYRRLLNRLRPGDTLFVKSIDRLGRNYDEIIEQWRTLTKAKDVDIVVIDFPLLDTRNHVNGLTGKFISDLVLQIMSYVAQIERENIRQRQAEGIAVAKLKGVAFGRPRKEIPEEFPDVVKLWENNQISMREAARRLGTSHSMFAKWISQCQDKYKC</sequence>
<name>A0A844F797_CLOSV</name>
<organism evidence="8 9">
    <name type="scientific">Clostridium scindens (strain JCM 10418 / VPI 12708)</name>
    <dbReference type="NCBI Taxonomy" id="29347"/>
    <lineage>
        <taxon>Bacteria</taxon>
        <taxon>Bacillati</taxon>
        <taxon>Bacillota</taxon>
        <taxon>Clostridia</taxon>
        <taxon>Lachnospirales</taxon>
        <taxon>Lachnospiraceae</taxon>
    </lineage>
</organism>
<keyword evidence="2" id="KW-0229">DNA integration</keyword>
<dbReference type="InterPro" id="IPR006118">
    <property type="entry name" value="Recombinase_CS"/>
</dbReference>
<dbReference type="RefSeq" id="WP_154321938.1">
    <property type="nucleotide sequence ID" value="NZ_CP045695.1"/>
</dbReference>
<evidence type="ECO:0000313" key="8">
    <source>
        <dbReference type="EMBL" id="MSS40946.1"/>
    </source>
</evidence>
<dbReference type="GO" id="GO:0000150">
    <property type="term" value="F:DNA strand exchange activity"/>
    <property type="evidence" value="ECO:0007669"/>
    <property type="project" value="InterPro"/>
</dbReference>
<protein>
    <submittedName>
        <fullName evidence="8">Recombinase family protein</fullName>
    </submittedName>
</protein>
<dbReference type="InterPro" id="IPR006119">
    <property type="entry name" value="Resolv_N"/>
</dbReference>
<dbReference type="GO" id="GO:0015074">
    <property type="term" value="P:DNA integration"/>
    <property type="evidence" value="ECO:0007669"/>
    <property type="project" value="UniProtKB-KW"/>
</dbReference>
<dbReference type="EMBL" id="VUMB01000022">
    <property type="protein sequence ID" value="MSS40946.1"/>
    <property type="molecule type" value="Genomic_DNA"/>
</dbReference>
<evidence type="ECO:0000313" key="9">
    <source>
        <dbReference type="Proteomes" id="UP000462363"/>
    </source>
</evidence>
<keyword evidence="4" id="KW-0233">DNA recombination</keyword>
<dbReference type="InterPro" id="IPR010921">
    <property type="entry name" value="Trp_repressor/repl_initiator"/>
</dbReference>
<comment type="similarity">
    <text evidence="1">Belongs to the site-specific recombinase resolvase family.</text>
</comment>
<reference evidence="8 9" key="1">
    <citation type="submission" date="2019-08" db="EMBL/GenBank/DDBJ databases">
        <title>In-depth cultivation of the pig gut microbiome towards novel bacterial diversity and tailored functional studies.</title>
        <authorList>
            <person name="Wylensek D."/>
            <person name="Hitch T.C.A."/>
            <person name="Clavel T."/>
        </authorList>
    </citation>
    <scope>NUCLEOTIDE SEQUENCE [LARGE SCALE GENOMIC DNA]</scope>
    <source>
        <strain evidence="8 9">BL-389-WT-3D</strain>
    </source>
</reference>
<gene>
    <name evidence="8" type="ORF">FYJ37_11440</name>
</gene>
<proteinExistence type="inferred from homology"/>
<dbReference type="PROSITE" id="PS00397">
    <property type="entry name" value="RECOMBINASES_1"/>
    <property type="match status" value="1"/>
</dbReference>
<dbReference type="GO" id="GO:0043565">
    <property type="term" value="F:sequence-specific DNA binding"/>
    <property type="evidence" value="ECO:0007669"/>
    <property type="project" value="InterPro"/>
</dbReference>
<dbReference type="SUPFAM" id="SSF53041">
    <property type="entry name" value="Resolvase-like"/>
    <property type="match status" value="1"/>
</dbReference>
<evidence type="ECO:0000256" key="3">
    <source>
        <dbReference type="ARBA" id="ARBA00023125"/>
    </source>
</evidence>
<dbReference type="SMART" id="SM00857">
    <property type="entry name" value="Resolvase"/>
    <property type="match status" value="1"/>
</dbReference>